<evidence type="ECO:0000256" key="1">
    <source>
        <dbReference type="SAM" id="SignalP"/>
    </source>
</evidence>
<evidence type="ECO:0000313" key="3">
    <source>
        <dbReference type="WormBase" id="Bm10662"/>
    </source>
</evidence>
<protein>
    <submittedName>
        <fullName evidence="2">Bm10662</fullName>
    </submittedName>
</protein>
<dbReference type="WormBase" id="Bm10662">
    <property type="protein sequence ID" value="BM41751"/>
    <property type="gene ID" value="WBGene00230923"/>
</dbReference>
<feature type="chain" id="PRO_5007408640" evidence="1">
    <location>
        <begin position="25"/>
        <end position="219"/>
    </location>
</feature>
<reference evidence="2" key="1">
    <citation type="journal article" date="2007" name="Science">
        <title>Draft genome of the filarial nematode parasite Brugia malayi.</title>
        <authorList>
            <person name="Ghedin E."/>
            <person name="Wang S."/>
            <person name="Spiro D."/>
            <person name="Caler E."/>
            <person name="Zhao Q."/>
            <person name="Crabtree J."/>
            <person name="Allen J.E."/>
            <person name="Delcher A.L."/>
            <person name="Guiliano D.B."/>
            <person name="Miranda-Saavedra D."/>
            <person name="Angiuoli S.V."/>
            <person name="Creasy T."/>
            <person name="Amedeo P."/>
            <person name="Haas B."/>
            <person name="El-Sayed N.M."/>
            <person name="Wortman J.R."/>
            <person name="Feldblyum T."/>
            <person name="Tallon L."/>
            <person name="Schatz M."/>
            <person name="Shumway M."/>
            <person name="Koo H."/>
            <person name="Salzberg S.L."/>
            <person name="Schobel S."/>
            <person name="Pertea M."/>
            <person name="Pop M."/>
            <person name="White O."/>
            <person name="Barton G.J."/>
            <person name="Carlow C.K."/>
            <person name="Crawford M.J."/>
            <person name="Daub J."/>
            <person name="Dimmic M.W."/>
            <person name="Estes C.F."/>
            <person name="Foster J.M."/>
            <person name="Ganatra M."/>
            <person name="Gregory W.F."/>
            <person name="Johnson N.M."/>
            <person name="Jin J."/>
            <person name="Komuniecki R."/>
            <person name="Korf I."/>
            <person name="Kumar S."/>
            <person name="Laney S."/>
            <person name="Li B.W."/>
            <person name="Li W."/>
            <person name="Lindblom T.H."/>
            <person name="Lustigman S."/>
            <person name="Ma D."/>
            <person name="Maina C.V."/>
            <person name="Martin D.M."/>
            <person name="McCarter J.P."/>
            <person name="McReynolds L."/>
            <person name="Mitreva M."/>
            <person name="Nutman T.B."/>
            <person name="Parkinson J."/>
            <person name="Peregrin-Alvarez J.M."/>
            <person name="Poole C."/>
            <person name="Ren Q."/>
            <person name="Saunders L."/>
            <person name="Sluder A.E."/>
            <person name="Smith K."/>
            <person name="Stanke M."/>
            <person name="Unnasch T.R."/>
            <person name="Ware J."/>
            <person name="Wei A.D."/>
            <person name="Weil G."/>
            <person name="Williams D.J."/>
            <person name="Zhang Y."/>
            <person name="Williams S.A."/>
            <person name="Fraser-Liggett C."/>
            <person name="Slatko B."/>
            <person name="Blaxter M.L."/>
            <person name="Scott A.L."/>
        </authorList>
    </citation>
    <scope>NUCLEOTIDE SEQUENCE</scope>
    <source>
        <strain evidence="2">FR3</strain>
    </source>
</reference>
<reference evidence="2" key="2">
    <citation type="submission" date="2012-12" db="EMBL/GenBank/DDBJ databases">
        <authorList>
            <person name="Gao Y.W."/>
            <person name="Fan S.T."/>
            <person name="Sun H.T."/>
            <person name="Wang Z."/>
            <person name="Gao X.L."/>
            <person name="Li Y.G."/>
            <person name="Wang T.C."/>
            <person name="Zhang K."/>
            <person name="Xu W.W."/>
            <person name="Yu Z.J."/>
            <person name="Xia X.Z."/>
        </authorList>
    </citation>
    <scope>NUCLEOTIDE SEQUENCE</scope>
    <source>
        <strain evidence="2">FR3</strain>
    </source>
</reference>
<accession>A0A0H5S9E4</accession>
<organism evidence="2">
    <name type="scientific">Brugia malayi</name>
    <name type="common">Filarial nematode worm</name>
    <dbReference type="NCBI Taxonomy" id="6279"/>
    <lineage>
        <taxon>Eukaryota</taxon>
        <taxon>Metazoa</taxon>
        <taxon>Ecdysozoa</taxon>
        <taxon>Nematoda</taxon>
        <taxon>Chromadorea</taxon>
        <taxon>Rhabditida</taxon>
        <taxon>Spirurina</taxon>
        <taxon>Spiruromorpha</taxon>
        <taxon>Filarioidea</taxon>
        <taxon>Onchocercidae</taxon>
        <taxon>Brugia</taxon>
    </lineage>
</organism>
<proteinExistence type="predicted"/>
<gene>
    <name evidence="2 3" type="ORF">Bm10662</name>
    <name evidence="2" type="ORF">BM_Bm10662</name>
</gene>
<sequence>MCEYSKFILTIIFWLICSIHLGITVDIPKPFISTSLTCYTYQKKNGKTTKRFMDDCMFGNACCYSAEFINKKTGETVEFGGCEDEYRFIVGTHPILGSMLPVTVSYLCEEGACVERSTTRDITRLCACTEHNCNMNGIDGSMRDYQERIRKGLKYNPSSLLAEVIGQNVDREQLKLESSVLGDKLHISQSFNKAQIIPMPVFEPVILFVNIFSNLSSFI</sequence>
<keyword evidence="1" id="KW-0732">Signal</keyword>
<name>A0A0H5S9E4_BRUMA</name>
<dbReference type="AlphaFoldDB" id="A0A0H5S9E4"/>
<feature type="signal peptide" evidence="1">
    <location>
        <begin position="1"/>
        <end position="24"/>
    </location>
</feature>
<dbReference type="OMA" id="CEDEYRF"/>
<evidence type="ECO:0000313" key="2">
    <source>
        <dbReference type="EMBL" id="CRZ25288.1"/>
    </source>
</evidence>
<dbReference type="EMBL" id="LN857004">
    <property type="protein sequence ID" value="CRZ25288.1"/>
    <property type="molecule type" value="Genomic_DNA"/>
</dbReference>